<dbReference type="GO" id="GO:0031966">
    <property type="term" value="C:mitochondrial membrane"/>
    <property type="evidence" value="ECO:0007669"/>
    <property type="project" value="UniProtKB-SubCell"/>
</dbReference>
<evidence type="ECO:0000256" key="10">
    <source>
        <dbReference type="ARBA" id="ARBA00023136"/>
    </source>
</evidence>
<evidence type="ECO:0000313" key="13">
    <source>
        <dbReference type="EMBL" id="KAJ3744225.1"/>
    </source>
</evidence>
<evidence type="ECO:0000256" key="7">
    <source>
        <dbReference type="ARBA" id="ARBA00022989"/>
    </source>
</evidence>
<dbReference type="InterPro" id="IPR030470">
    <property type="entry name" value="UbiA_prenylTrfase_CS"/>
</dbReference>
<keyword evidence="5 12" id="KW-0812">Transmembrane</keyword>
<dbReference type="InterPro" id="IPR044878">
    <property type="entry name" value="UbiA_sf"/>
</dbReference>
<dbReference type="PROSITE" id="PS00943">
    <property type="entry name" value="UBIA"/>
    <property type="match status" value="1"/>
</dbReference>
<evidence type="ECO:0000256" key="11">
    <source>
        <dbReference type="ARBA" id="ARBA00030253"/>
    </source>
</evidence>
<dbReference type="InterPro" id="IPR006369">
    <property type="entry name" value="Protohaem_IX_farnesylTrfase"/>
</dbReference>
<evidence type="ECO:0000256" key="2">
    <source>
        <dbReference type="ARBA" id="ARBA00005985"/>
    </source>
</evidence>
<feature type="transmembrane region" description="Helical" evidence="12">
    <location>
        <begin position="296"/>
        <end position="316"/>
    </location>
</feature>
<evidence type="ECO:0000256" key="5">
    <source>
        <dbReference type="ARBA" id="ARBA00022692"/>
    </source>
</evidence>
<comment type="similarity">
    <text evidence="2">Belongs to the UbiA prenyltransferase family.</text>
</comment>
<dbReference type="CDD" id="cd13957">
    <property type="entry name" value="PT_UbiA_Cox10"/>
    <property type="match status" value="1"/>
</dbReference>
<gene>
    <name evidence="13" type="ORF">DFH05DRAFT_1163483</name>
</gene>
<comment type="subcellular location">
    <subcellularLocation>
        <location evidence="1">Mitochondrion membrane</location>
        <topology evidence="1">Multi-pass membrane protein</topology>
    </subcellularLocation>
</comment>
<evidence type="ECO:0000256" key="4">
    <source>
        <dbReference type="ARBA" id="ARBA00022679"/>
    </source>
</evidence>
<dbReference type="EMBL" id="JANVFU010000007">
    <property type="protein sequence ID" value="KAJ3744225.1"/>
    <property type="molecule type" value="Genomic_DNA"/>
</dbReference>
<keyword evidence="8" id="KW-0496">Mitochondrion</keyword>
<name>A0A9W8TXR6_9AGAR</name>
<dbReference type="Proteomes" id="UP001142393">
    <property type="component" value="Unassembled WGS sequence"/>
</dbReference>
<keyword evidence="9" id="KW-0350">Heme biosynthesis</keyword>
<dbReference type="PANTHER" id="PTHR43448">
    <property type="entry name" value="PROTOHEME IX FARNESYLTRANSFERASE, MITOCHONDRIAL"/>
    <property type="match status" value="1"/>
</dbReference>
<dbReference type="FunFam" id="1.10.357.140:FF:000004">
    <property type="entry name" value="Protoheme IX farnesyltransferase, mitochondrial"/>
    <property type="match status" value="1"/>
</dbReference>
<dbReference type="Gene3D" id="1.10.357.140">
    <property type="entry name" value="UbiA prenyltransferase"/>
    <property type="match status" value="1"/>
</dbReference>
<comment type="caution">
    <text evidence="13">The sequence shown here is derived from an EMBL/GenBank/DDBJ whole genome shotgun (WGS) entry which is preliminary data.</text>
</comment>
<keyword evidence="7 12" id="KW-1133">Transmembrane helix</keyword>
<proteinExistence type="inferred from homology"/>
<dbReference type="GO" id="GO:0008495">
    <property type="term" value="F:protoheme IX farnesyltransferase activity"/>
    <property type="evidence" value="ECO:0007669"/>
    <property type="project" value="InterPro"/>
</dbReference>
<evidence type="ECO:0000256" key="8">
    <source>
        <dbReference type="ARBA" id="ARBA00023128"/>
    </source>
</evidence>
<evidence type="ECO:0000256" key="6">
    <source>
        <dbReference type="ARBA" id="ARBA00022946"/>
    </source>
</evidence>
<evidence type="ECO:0000313" key="14">
    <source>
        <dbReference type="Proteomes" id="UP001142393"/>
    </source>
</evidence>
<dbReference type="PANTHER" id="PTHR43448:SF2">
    <property type="entry name" value="PROTOHEME IX FARNESYLTRANSFERASE, MITOCHONDRIAL"/>
    <property type="match status" value="1"/>
</dbReference>
<dbReference type="InterPro" id="IPR000537">
    <property type="entry name" value="UbiA_prenyltransferase"/>
</dbReference>
<keyword evidence="6" id="KW-0809">Transit peptide</keyword>
<feature type="transmembrane region" description="Helical" evidence="12">
    <location>
        <begin position="169"/>
        <end position="188"/>
    </location>
</feature>
<keyword evidence="14" id="KW-1185">Reference proteome</keyword>
<evidence type="ECO:0000256" key="3">
    <source>
        <dbReference type="ARBA" id="ARBA00016335"/>
    </source>
</evidence>
<dbReference type="Pfam" id="PF01040">
    <property type="entry name" value="UbiA"/>
    <property type="match status" value="1"/>
</dbReference>
<keyword evidence="10 12" id="KW-0472">Membrane</keyword>
<evidence type="ECO:0000256" key="9">
    <source>
        <dbReference type="ARBA" id="ARBA00023133"/>
    </source>
</evidence>
<evidence type="ECO:0000256" key="12">
    <source>
        <dbReference type="SAM" id="Phobius"/>
    </source>
</evidence>
<reference evidence="13 14" key="1">
    <citation type="journal article" date="2023" name="Proc. Natl. Acad. Sci. U.S.A.">
        <title>A global phylogenomic analysis of the shiitake genus Lentinula.</title>
        <authorList>
            <person name="Sierra-Patev S."/>
            <person name="Min B."/>
            <person name="Naranjo-Ortiz M."/>
            <person name="Looney B."/>
            <person name="Konkel Z."/>
            <person name="Slot J.C."/>
            <person name="Sakamoto Y."/>
            <person name="Steenwyk J.L."/>
            <person name="Rokas A."/>
            <person name="Carro J."/>
            <person name="Camarero S."/>
            <person name="Ferreira P."/>
            <person name="Molpeceres G."/>
            <person name="Ruiz-Duenas F.J."/>
            <person name="Serrano A."/>
            <person name="Henrissat B."/>
            <person name="Drula E."/>
            <person name="Hughes K.W."/>
            <person name="Mata J.L."/>
            <person name="Ishikawa N.K."/>
            <person name="Vargas-Isla R."/>
            <person name="Ushijima S."/>
            <person name="Smith C.A."/>
            <person name="Donoghue J."/>
            <person name="Ahrendt S."/>
            <person name="Andreopoulos W."/>
            <person name="He G."/>
            <person name="LaButti K."/>
            <person name="Lipzen A."/>
            <person name="Ng V."/>
            <person name="Riley R."/>
            <person name="Sandor L."/>
            <person name="Barry K."/>
            <person name="Martinez A.T."/>
            <person name="Xiao Y."/>
            <person name="Gibbons J.G."/>
            <person name="Terashima K."/>
            <person name="Grigoriev I.V."/>
            <person name="Hibbett D."/>
        </authorList>
    </citation>
    <scope>NUCLEOTIDE SEQUENCE [LARGE SCALE GENOMIC DNA]</scope>
    <source>
        <strain evidence="13 14">TFB7810</strain>
    </source>
</reference>
<dbReference type="AlphaFoldDB" id="A0A9W8TXR6"/>
<feature type="transmembrane region" description="Helical" evidence="12">
    <location>
        <begin position="141"/>
        <end position="163"/>
    </location>
</feature>
<protein>
    <recommendedName>
        <fullName evidence="3">Protoheme IX farnesyltransferase, mitochondrial</fullName>
    </recommendedName>
    <alternativeName>
        <fullName evidence="11">Heme O synthase</fullName>
    </alternativeName>
</protein>
<sequence length="405" mass="44208">MWQSTARTRTNSAFTSFFFSNARWASPAIRITRNPHSYGLIAHPTTDLPRSAFKQAEALTPARLAKVYWQLSKSSLTVLNVLAAMNGVALSPLPTTVPVLLATAVGTALCSASANTLNQIQEVPFDAQMARTRMRPIVRRAISPLHATAFAAVTGITGPAILWTMTNPTTAIIGAGALALYAGPYTWMKRKSIANTWLGAVVGAAPPVMGWTACGGQLIPSPSYPIHIFPPSFVSSLSETVLDPSLINSPLAPLALFALLFSWQFPHFNSLSYVVRGSYAQAGCHMLSVLDPRKNALVSLRHALILIPACSVLIPLSGLTTWWFALSSLFPNIVLLRASWIFWKNGGEKQARTLFRHSLWYLPLILGMMMAHKQGVDWLQWIGIGSDDPRKLENENHVVDRPQSS</sequence>
<evidence type="ECO:0000256" key="1">
    <source>
        <dbReference type="ARBA" id="ARBA00004225"/>
    </source>
</evidence>
<dbReference type="GO" id="GO:0006784">
    <property type="term" value="P:heme A biosynthetic process"/>
    <property type="evidence" value="ECO:0007669"/>
    <property type="project" value="TreeGrafter"/>
</dbReference>
<accession>A0A9W8TXR6</accession>
<organism evidence="13 14">
    <name type="scientific">Lentinula detonsa</name>
    <dbReference type="NCBI Taxonomy" id="2804962"/>
    <lineage>
        <taxon>Eukaryota</taxon>
        <taxon>Fungi</taxon>
        <taxon>Dikarya</taxon>
        <taxon>Basidiomycota</taxon>
        <taxon>Agaricomycotina</taxon>
        <taxon>Agaricomycetes</taxon>
        <taxon>Agaricomycetidae</taxon>
        <taxon>Agaricales</taxon>
        <taxon>Marasmiineae</taxon>
        <taxon>Omphalotaceae</taxon>
        <taxon>Lentinula</taxon>
    </lineage>
</organism>
<keyword evidence="4" id="KW-0808">Transferase</keyword>